<dbReference type="AlphaFoldDB" id="A0AAP4X0C7"/>
<dbReference type="EMBL" id="JAUORK010000002">
    <property type="protein sequence ID" value="MDO6670808.1"/>
    <property type="molecule type" value="Genomic_DNA"/>
</dbReference>
<feature type="transmembrane region" description="Helical" evidence="5">
    <location>
        <begin position="246"/>
        <end position="268"/>
    </location>
</feature>
<comment type="subcellular location">
    <subcellularLocation>
        <location evidence="1">Membrane</location>
        <topology evidence="1">Multi-pass membrane protein</topology>
    </subcellularLocation>
</comment>
<evidence type="ECO:0000313" key="7">
    <source>
        <dbReference type="EMBL" id="MDO6670808.1"/>
    </source>
</evidence>
<dbReference type="GO" id="GO:0016874">
    <property type="term" value="F:ligase activity"/>
    <property type="evidence" value="ECO:0007669"/>
    <property type="project" value="UniProtKB-KW"/>
</dbReference>
<evidence type="ECO:0000256" key="2">
    <source>
        <dbReference type="ARBA" id="ARBA00022692"/>
    </source>
</evidence>
<feature type="transmembrane region" description="Helical" evidence="5">
    <location>
        <begin position="218"/>
        <end position="239"/>
    </location>
</feature>
<feature type="transmembrane region" description="Helical" evidence="5">
    <location>
        <begin position="355"/>
        <end position="378"/>
    </location>
</feature>
<evidence type="ECO:0000256" key="3">
    <source>
        <dbReference type="ARBA" id="ARBA00022989"/>
    </source>
</evidence>
<feature type="transmembrane region" description="Helical" evidence="5">
    <location>
        <begin position="122"/>
        <end position="141"/>
    </location>
</feature>
<reference evidence="7" key="1">
    <citation type="submission" date="2023-07" db="EMBL/GenBank/DDBJ databases">
        <title>Genome content predicts the carbon catabolic preferences of heterotrophic bacteria.</title>
        <authorList>
            <person name="Gralka M."/>
        </authorList>
    </citation>
    <scope>NUCLEOTIDE SEQUENCE</scope>
    <source>
        <strain evidence="7">C2R13</strain>
    </source>
</reference>
<evidence type="ECO:0000256" key="5">
    <source>
        <dbReference type="SAM" id="Phobius"/>
    </source>
</evidence>
<feature type="transmembrane region" description="Helical" evidence="5">
    <location>
        <begin position="98"/>
        <end position="115"/>
    </location>
</feature>
<dbReference type="PANTHER" id="PTHR37422:SF13">
    <property type="entry name" value="LIPOPOLYSACCHARIDE BIOSYNTHESIS PROTEIN PA4999-RELATED"/>
    <property type="match status" value="1"/>
</dbReference>
<keyword evidence="2 5" id="KW-0812">Transmembrane</keyword>
<feature type="transmembrane region" description="Helical" evidence="5">
    <location>
        <begin position="193"/>
        <end position="212"/>
    </location>
</feature>
<dbReference type="InterPro" id="IPR007016">
    <property type="entry name" value="O-antigen_ligase-rel_domated"/>
</dbReference>
<sequence length="444" mass="49658">MMVTNKWDEGAGWKSPGWLLLIGVASLMVYTFFNIPAGDIAKPAETLLAFSGLVAFCIWGKGFRLPVLLLLGAVVAVQLISWWAGLSHHPQWMDSSPRLALLAKLFIFISVAWWLRGSTRNTLLLWGVAATGFLLTTFFLAPPNDENWITGLSGERADFGIRNAQHSAMFFGTLLLGLVAFSKRICQPGSRQGVRITLWGMALIIALAGIVVGQTRAVWIGTIVSLGLGLSVWGGFVVMRRGVRQFLKYLSMFLAALALLMVVFGLGLGDSLEKRVNKESDVITQVLKGELTQIPYTSVGIRVNSWIAASEWIAERPLTGWGAKGKSLVMRETAWIPEKVAKKYGHLHNFFMETWVAYGLLGVLAIAALMIWIGRATWLAWRVGVMPSDMAFFGMIFFVFWMIINQFESYESMWTGLYIHNIVVGGLVTHYWRWRHEQQKQIEH</sequence>
<keyword evidence="4 5" id="KW-0472">Membrane</keyword>
<feature type="transmembrane region" description="Helical" evidence="5">
    <location>
        <begin position="67"/>
        <end position="86"/>
    </location>
</feature>
<dbReference type="PANTHER" id="PTHR37422">
    <property type="entry name" value="TEICHURONIC ACID BIOSYNTHESIS PROTEIN TUAE"/>
    <property type="match status" value="1"/>
</dbReference>
<accession>A0AAP4X0C7</accession>
<dbReference type="Proteomes" id="UP001170481">
    <property type="component" value="Unassembled WGS sequence"/>
</dbReference>
<proteinExistence type="predicted"/>
<dbReference type="Pfam" id="PF04932">
    <property type="entry name" value="Wzy_C"/>
    <property type="match status" value="1"/>
</dbReference>
<feature type="transmembrane region" description="Helical" evidence="5">
    <location>
        <begin position="413"/>
        <end position="432"/>
    </location>
</feature>
<protein>
    <submittedName>
        <fullName evidence="7">O-antigen ligase family protein</fullName>
    </submittedName>
</protein>
<name>A0AAP4X0C7_9GAMM</name>
<keyword evidence="7" id="KW-0436">Ligase</keyword>
<evidence type="ECO:0000256" key="4">
    <source>
        <dbReference type="ARBA" id="ARBA00023136"/>
    </source>
</evidence>
<evidence type="ECO:0000313" key="8">
    <source>
        <dbReference type="Proteomes" id="UP001170481"/>
    </source>
</evidence>
<gene>
    <name evidence="7" type="ORF">Q4535_01630</name>
</gene>
<comment type="caution">
    <text evidence="7">The sequence shown here is derived from an EMBL/GenBank/DDBJ whole genome shotgun (WGS) entry which is preliminary data.</text>
</comment>
<feature type="transmembrane region" description="Helical" evidence="5">
    <location>
        <begin position="161"/>
        <end position="181"/>
    </location>
</feature>
<dbReference type="RefSeq" id="WP_303592689.1">
    <property type="nucleotide sequence ID" value="NZ_JAUORK010000002.1"/>
</dbReference>
<feature type="transmembrane region" description="Helical" evidence="5">
    <location>
        <begin position="18"/>
        <end position="37"/>
    </location>
</feature>
<dbReference type="InterPro" id="IPR051533">
    <property type="entry name" value="WaaL-like"/>
</dbReference>
<keyword evidence="3 5" id="KW-1133">Transmembrane helix</keyword>
<feature type="domain" description="O-antigen ligase-related" evidence="6">
    <location>
        <begin position="202"/>
        <end position="366"/>
    </location>
</feature>
<dbReference type="GO" id="GO:0016020">
    <property type="term" value="C:membrane"/>
    <property type="evidence" value="ECO:0007669"/>
    <property type="project" value="UniProtKB-SubCell"/>
</dbReference>
<evidence type="ECO:0000256" key="1">
    <source>
        <dbReference type="ARBA" id="ARBA00004141"/>
    </source>
</evidence>
<evidence type="ECO:0000259" key="6">
    <source>
        <dbReference type="Pfam" id="PF04932"/>
    </source>
</evidence>
<organism evidence="7 8">
    <name type="scientific">Cobetia amphilecti</name>
    <dbReference type="NCBI Taxonomy" id="1055104"/>
    <lineage>
        <taxon>Bacteria</taxon>
        <taxon>Pseudomonadati</taxon>
        <taxon>Pseudomonadota</taxon>
        <taxon>Gammaproteobacteria</taxon>
        <taxon>Oceanospirillales</taxon>
        <taxon>Halomonadaceae</taxon>
        <taxon>Cobetia</taxon>
    </lineage>
</organism>
<feature type="transmembrane region" description="Helical" evidence="5">
    <location>
        <begin position="390"/>
        <end position="407"/>
    </location>
</feature>